<keyword evidence="2" id="KW-0964">Secreted</keyword>
<feature type="compositionally biased region" description="Basic and acidic residues" evidence="7">
    <location>
        <begin position="1266"/>
        <end position="1276"/>
    </location>
</feature>
<dbReference type="Pfam" id="PF00090">
    <property type="entry name" value="TSP_1"/>
    <property type="match status" value="10"/>
</dbReference>
<dbReference type="SMART" id="SM00494">
    <property type="entry name" value="ChtBD2"/>
    <property type="match status" value="2"/>
</dbReference>
<evidence type="ECO:0000256" key="7">
    <source>
        <dbReference type="SAM" id="MobiDB-lite"/>
    </source>
</evidence>
<keyword evidence="10" id="KW-1185">Reference proteome</keyword>
<feature type="compositionally biased region" description="Polar residues" evidence="7">
    <location>
        <begin position="126"/>
        <end position="141"/>
    </location>
</feature>
<dbReference type="SUPFAM" id="SSF82895">
    <property type="entry name" value="TSP-1 type 1 repeat"/>
    <property type="match status" value="10"/>
</dbReference>
<evidence type="ECO:0000256" key="1">
    <source>
        <dbReference type="ARBA" id="ARBA00004613"/>
    </source>
</evidence>
<evidence type="ECO:0000313" key="10">
    <source>
        <dbReference type="Proteomes" id="UP000694888"/>
    </source>
</evidence>
<dbReference type="Gene3D" id="2.20.100.10">
    <property type="entry name" value="Thrombospondin type-1 (TSP1) repeat"/>
    <property type="match status" value="9"/>
</dbReference>
<name>A0ABM1A4U9_APLCA</name>
<feature type="region of interest" description="Disordered" evidence="7">
    <location>
        <begin position="1257"/>
        <end position="1294"/>
    </location>
</feature>
<evidence type="ECO:0000256" key="8">
    <source>
        <dbReference type="SAM" id="SignalP"/>
    </source>
</evidence>
<feature type="compositionally biased region" description="Polar residues" evidence="7">
    <location>
        <begin position="307"/>
        <end position="319"/>
    </location>
</feature>
<evidence type="ECO:0000256" key="2">
    <source>
        <dbReference type="ARBA" id="ARBA00022525"/>
    </source>
</evidence>
<organism evidence="10 11">
    <name type="scientific">Aplysia californica</name>
    <name type="common">California sea hare</name>
    <dbReference type="NCBI Taxonomy" id="6500"/>
    <lineage>
        <taxon>Eukaryota</taxon>
        <taxon>Metazoa</taxon>
        <taxon>Spiralia</taxon>
        <taxon>Lophotrochozoa</taxon>
        <taxon>Mollusca</taxon>
        <taxon>Gastropoda</taxon>
        <taxon>Heterobranchia</taxon>
        <taxon>Euthyneura</taxon>
        <taxon>Tectipleura</taxon>
        <taxon>Aplysiida</taxon>
        <taxon>Aplysioidea</taxon>
        <taxon>Aplysiidae</taxon>
        <taxon>Aplysia</taxon>
    </lineage>
</organism>
<dbReference type="SMART" id="SM00209">
    <property type="entry name" value="TSP1"/>
    <property type="match status" value="11"/>
</dbReference>
<dbReference type="PROSITE" id="PS50940">
    <property type="entry name" value="CHIT_BIND_II"/>
    <property type="match status" value="2"/>
</dbReference>
<keyword evidence="4" id="KW-0677">Repeat</keyword>
<keyword evidence="6" id="KW-0175">Coiled coil</keyword>
<dbReference type="SUPFAM" id="SSF57625">
    <property type="entry name" value="Invertebrate chitin-binding proteins"/>
    <property type="match status" value="3"/>
</dbReference>
<evidence type="ECO:0000256" key="3">
    <source>
        <dbReference type="ARBA" id="ARBA00022729"/>
    </source>
</evidence>
<sequence>MVLKSDFLSARKVFLLVVLTVLCVVHTAVGFELSPNQHDAKADTDYFNDAYYRRYPKARYAIDHTDTDRRRTWNPPSSKQQWWDSGSRATDRTGGRSPVAGTADRIQQNSRTHAQKHSRGHGGQATGFTWPTLQPQTPVTTYGSSSSYNNNYNNNNNNHNSKNYYDTRKHPSTNNSPYSPTVSIPTGHKSNTASRHPHRHSGSHTSRSRSRTSSYHVGKDRVKSSSGYHNKHYHIPKRSYQTETNRIPEQDPNLGNNKISNQSPQVGNNWISKPGSHKEKKRVQEPNKNFGNNRIPKPSYETGGNRILTSSGINPKTNRISTTNYNSASHGISWKNEIYLPTTDVNRVPTTVGQKSSSSARGEFSQYWRSCPDCYTSKERRHCPLRGHARKLKRSTVELTKVLSFGCPDQDGDGDCCPHGKGRLEMEIAELNRRINRLSRELKNNCRGCEAKTAHWSSWGSWGSCSATCGSGMRQRHRRCEKTNWNYVEDACPGRSVDTEPCRGLPSCGCVDREWTPWSSWSACSASCGSGVQERSRSCSDRGPDGCGRKCRGASREVQQCTTDKGCCENASWTSWSQWSACSASCGQGVQEKTRMCGQMSSGYTNCGGQCPGLDTLQQSCMSTGQCCVDGSWNQWSPWSACSATCGPGFRRRTRDCSSPAPNACGKACQGAESESDNCHSQQYCSPRDACVTGAWGTWSQWSACTASCGQSGHRERSRLCDRSASGDAGCFLDCQGSSLDMEKCLGPFESSCCVHGGWSDWGLWSKCSSLDCEPGLRKRSRSCSNPSPSWCGRPCPGTESENAACVADHCCVNGQWSAWSLWSACSVTCSTGTQHRSRSCDDPAPGQCGKKACLGDASESRYCMERDSCLCVDGGWSGWSSWTSCLVECGRGVRERSRTCNRPRPNYCGRKCEGSRFDTEKCETGIECCEKRNWSNWESWSACSATCGKASRSRSRSCDITQEGNDCGQSLCVGQDKEEEDCVGTPKCLNVAWSEWGPCSVTCRGVGTRERSWVMKSDSNLGSPETRQFQVETCRVFEPECEEANEELPSWGAWESPTTCDCRSGRRWQKRRCFRHGTISVPTRLCPGEERINEKCDVRKSCPVCRRSCDGAKDGVYPSCTNCEHYLKCKGGSAQLYACSQIGSAWDAFVEKCVSAPSPSCSVVDPVRSCAGTPDGQYPSELGCDVYVQCRRGTYSRFRCPGTDTEWNQLTQECEAGQSPTCRWNPSYEGPTVPSGRSVAKLDLRSEIIDAPASEYYDETTGLTPRERRERYEEKRKRKERRNYAGRDTDFTGYRPRTPAKRGCVRSCVNVDPGTHPSCRDCSHYVLCSRYGQMEERRCPREYQYDALWRTCVRRSRTCR</sequence>
<dbReference type="Gene3D" id="2.170.140.10">
    <property type="entry name" value="Chitin binding domain"/>
    <property type="match status" value="1"/>
</dbReference>
<evidence type="ECO:0000256" key="4">
    <source>
        <dbReference type="ARBA" id="ARBA00022737"/>
    </source>
</evidence>
<dbReference type="InterPro" id="IPR036383">
    <property type="entry name" value="TSP1_rpt_sf"/>
</dbReference>
<evidence type="ECO:0000256" key="5">
    <source>
        <dbReference type="ARBA" id="ARBA00023157"/>
    </source>
</evidence>
<feature type="chain" id="PRO_5046961244" evidence="8">
    <location>
        <begin position="31"/>
        <end position="1361"/>
    </location>
</feature>
<feature type="compositionally biased region" description="Basic residues" evidence="7">
    <location>
        <begin position="195"/>
        <end position="210"/>
    </location>
</feature>
<protein>
    <submittedName>
        <fullName evidence="11">SCO-spondin</fullName>
    </submittedName>
</protein>
<dbReference type="InterPro" id="IPR052065">
    <property type="entry name" value="Compl_asym_regulator"/>
</dbReference>
<keyword evidence="5" id="KW-1015">Disulfide bond</keyword>
<dbReference type="GeneID" id="101849477"/>
<feature type="compositionally biased region" description="Polar residues" evidence="7">
    <location>
        <begin position="74"/>
        <end position="88"/>
    </location>
</feature>
<dbReference type="PRINTS" id="PR01705">
    <property type="entry name" value="TSP1REPEAT"/>
</dbReference>
<dbReference type="Pfam" id="PF01607">
    <property type="entry name" value="CBM_14"/>
    <property type="match status" value="1"/>
</dbReference>
<feature type="compositionally biased region" description="Polar residues" evidence="7">
    <location>
        <begin position="239"/>
        <end position="271"/>
    </location>
</feature>
<dbReference type="InterPro" id="IPR002557">
    <property type="entry name" value="Chitin-bd_dom"/>
</dbReference>
<feature type="domain" description="Chitin-binding type-2" evidence="9">
    <location>
        <begin position="1306"/>
        <end position="1361"/>
    </location>
</feature>
<feature type="coiled-coil region" evidence="6">
    <location>
        <begin position="421"/>
        <end position="448"/>
    </location>
</feature>
<feature type="compositionally biased region" description="Low complexity" evidence="7">
    <location>
        <begin position="142"/>
        <end position="164"/>
    </location>
</feature>
<gene>
    <name evidence="11" type="primary">LOC101849477</name>
</gene>
<reference evidence="11" key="1">
    <citation type="submission" date="2025-08" db="UniProtKB">
        <authorList>
            <consortium name="RefSeq"/>
        </authorList>
    </citation>
    <scope>IDENTIFICATION</scope>
</reference>
<keyword evidence="3 8" id="KW-0732">Signal</keyword>
<proteinExistence type="predicted"/>
<feature type="signal peptide" evidence="8">
    <location>
        <begin position="1"/>
        <end position="30"/>
    </location>
</feature>
<dbReference type="RefSeq" id="XP_012940869.2">
    <property type="nucleotide sequence ID" value="XM_013085415.2"/>
</dbReference>
<dbReference type="InterPro" id="IPR000884">
    <property type="entry name" value="TSP1_rpt"/>
</dbReference>
<feature type="domain" description="Chitin-binding type-2" evidence="9">
    <location>
        <begin position="1168"/>
        <end position="1225"/>
    </location>
</feature>
<dbReference type="PANTHER" id="PTHR22906:SF43">
    <property type="entry name" value="PROPERDIN"/>
    <property type="match status" value="1"/>
</dbReference>
<accession>A0ABM1A4U9</accession>
<evidence type="ECO:0000256" key="6">
    <source>
        <dbReference type="SAM" id="Coils"/>
    </source>
</evidence>
<feature type="region of interest" description="Disordered" evidence="7">
    <location>
        <begin position="67"/>
        <end position="319"/>
    </location>
</feature>
<comment type="subcellular location">
    <subcellularLocation>
        <location evidence="1">Secreted</location>
    </subcellularLocation>
</comment>
<feature type="compositionally biased region" description="Polar residues" evidence="7">
    <location>
        <begin position="172"/>
        <end position="193"/>
    </location>
</feature>
<dbReference type="PROSITE" id="PS50092">
    <property type="entry name" value="TSP1"/>
    <property type="match status" value="11"/>
</dbReference>
<dbReference type="PANTHER" id="PTHR22906">
    <property type="entry name" value="PROPERDIN"/>
    <property type="match status" value="1"/>
</dbReference>
<dbReference type="Proteomes" id="UP000694888">
    <property type="component" value="Unplaced"/>
</dbReference>
<evidence type="ECO:0000259" key="9">
    <source>
        <dbReference type="PROSITE" id="PS50940"/>
    </source>
</evidence>
<dbReference type="InterPro" id="IPR036508">
    <property type="entry name" value="Chitin-bd_dom_sf"/>
</dbReference>
<evidence type="ECO:0000313" key="11">
    <source>
        <dbReference type="RefSeq" id="XP_012940869.2"/>
    </source>
</evidence>